<name>A0A9D4KTE0_DREPO</name>
<proteinExistence type="predicted"/>
<comment type="caution">
    <text evidence="1">The sequence shown here is derived from an EMBL/GenBank/DDBJ whole genome shotgun (WGS) entry which is preliminary data.</text>
</comment>
<reference evidence="1" key="1">
    <citation type="journal article" date="2019" name="bioRxiv">
        <title>The Genome of the Zebra Mussel, Dreissena polymorpha: A Resource for Invasive Species Research.</title>
        <authorList>
            <person name="McCartney M.A."/>
            <person name="Auch B."/>
            <person name="Kono T."/>
            <person name="Mallez S."/>
            <person name="Zhang Y."/>
            <person name="Obille A."/>
            <person name="Becker A."/>
            <person name="Abrahante J.E."/>
            <person name="Garbe J."/>
            <person name="Badalamenti J.P."/>
            <person name="Herman A."/>
            <person name="Mangelson H."/>
            <person name="Liachko I."/>
            <person name="Sullivan S."/>
            <person name="Sone E.D."/>
            <person name="Koren S."/>
            <person name="Silverstein K.A.T."/>
            <person name="Beckman K.B."/>
            <person name="Gohl D.M."/>
        </authorList>
    </citation>
    <scope>NUCLEOTIDE SEQUENCE</scope>
    <source>
        <strain evidence="1">Duluth1</strain>
        <tissue evidence="1">Whole animal</tissue>
    </source>
</reference>
<reference evidence="1" key="2">
    <citation type="submission" date="2020-11" db="EMBL/GenBank/DDBJ databases">
        <authorList>
            <person name="McCartney M.A."/>
            <person name="Auch B."/>
            <person name="Kono T."/>
            <person name="Mallez S."/>
            <person name="Becker A."/>
            <person name="Gohl D.M."/>
            <person name="Silverstein K.A.T."/>
            <person name="Koren S."/>
            <person name="Bechman K.B."/>
            <person name="Herman A."/>
            <person name="Abrahante J.E."/>
            <person name="Garbe J."/>
        </authorList>
    </citation>
    <scope>NUCLEOTIDE SEQUENCE</scope>
    <source>
        <strain evidence="1">Duluth1</strain>
        <tissue evidence="1">Whole animal</tissue>
    </source>
</reference>
<evidence type="ECO:0000313" key="1">
    <source>
        <dbReference type="EMBL" id="KAH3845284.1"/>
    </source>
</evidence>
<protein>
    <submittedName>
        <fullName evidence="1">Uncharacterized protein</fullName>
    </submittedName>
</protein>
<accession>A0A9D4KTE0</accession>
<dbReference type="Proteomes" id="UP000828390">
    <property type="component" value="Unassembled WGS sequence"/>
</dbReference>
<organism evidence="1 2">
    <name type="scientific">Dreissena polymorpha</name>
    <name type="common">Zebra mussel</name>
    <name type="synonym">Mytilus polymorpha</name>
    <dbReference type="NCBI Taxonomy" id="45954"/>
    <lineage>
        <taxon>Eukaryota</taxon>
        <taxon>Metazoa</taxon>
        <taxon>Spiralia</taxon>
        <taxon>Lophotrochozoa</taxon>
        <taxon>Mollusca</taxon>
        <taxon>Bivalvia</taxon>
        <taxon>Autobranchia</taxon>
        <taxon>Heteroconchia</taxon>
        <taxon>Euheterodonta</taxon>
        <taxon>Imparidentia</taxon>
        <taxon>Neoheterodontei</taxon>
        <taxon>Myida</taxon>
        <taxon>Dreissenoidea</taxon>
        <taxon>Dreissenidae</taxon>
        <taxon>Dreissena</taxon>
    </lineage>
</organism>
<dbReference type="AlphaFoldDB" id="A0A9D4KTE0"/>
<sequence length="101" mass="11017">MSEANMSSQRLELQQTLLASKKNVVVVNVADNCNPLLTQLLQLAQEIQHEDVLSMKMCSQGGYINTPKSGALVSSTSVPALMSLSNDKLFQTSRCDGNDMR</sequence>
<gene>
    <name evidence="1" type="ORF">DPMN_087560</name>
</gene>
<keyword evidence="2" id="KW-1185">Reference proteome</keyword>
<evidence type="ECO:0000313" key="2">
    <source>
        <dbReference type="Proteomes" id="UP000828390"/>
    </source>
</evidence>
<dbReference type="EMBL" id="JAIWYP010000003">
    <property type="protein sequence ID" value="KAH3845284.1"/>
    <property type="molecule type" value="Genomic_DNA"/>
</dbReference>